<organism evidence="3 4">
    <name type="scientific">Hermanssonia centrifuga</name>
    <dbReference type="NCBI Taxonomy" id="98765"/>
    <lineage>
        <taxon>Eukaryota</taxon>
        <taxon>Fungi</taxon>
        <taxon>Dikarya</taxon>
        <taxon>Basidiomycota</taxon>
        <taxon>Agaricomycotina</taxon>
        <taxon>Agaricomycetes</taxon>
        <taxon>Polyporales</taxon>
        <taxon>Meruliaceae</taxon>
        <taxon>Hermanssonia</taxon>
    </lineage>
</organism>
<feature type="compositionally biased region" description="Basic and acidic residues" evidence="1">
    <location>
        <begin position="214"/>
        <end position="234"/>
    </location>
</feature>
<name>A0A4S4KVM2_9APHY</name>
<feature type="compositionally biased region" description="Gly residues" evidence="1">
    <location>
        <begin position="152"/>
        <end position="161"/>
    </location>
</feature>
<evidence type="ECO:0000313" key="4">
    <source>
        <dbReference type="Proteomes" id="UP000309038"/>
    </source>
</evidence>
<proteinExistence type="predicted"/>
<comment type="caution">
    <text evidence="3">The sequence shown here is derived from an EMBL/GenBank/DDBJ whole genome shotgun (WGS) entry which is preliminary data.</text>
</comment>
<evidence type="ECO:0000256" key="2">
    <source>
        <dbReference type="SAM" id="SignalP"/>
    </source>
</evidence>
<protein>
    <submittedName>
        <fullName evidence="3">Uncharacterized protein</fullName>
    </submittedName>
</protein>
<sequence length="342" mass="32797">MRSPVIAFGIFAAAAVSPSLVSAAPTSPNVPNVGDGVMGAPLNPLLAGVHAPTAGGVTRRSQEHSGIPVPENAQALNSSQKKSKHHHSKRAYDAGTGGGNAYTGGSSDASGGTVVNETDNGDDDLTNDTANTAGGAGDSETGDARGGRGRGRGPGGNGYTGEAGPAQGGSVVNEGGAVDNTAASNIGGDGAASESGNAFGGDAVKKRAMNVEGRTTDVKERAIGVKKRATDDRTGGGNAYTGNSGDTGSGNIINSADDESTITNTGPGTNTVPVSGTSTTGDAEGGRGDGKGPGGNAYSGFAGPTRGGRVINSGGPIDNTGATNVGGDGADSLSGDAEGGSA</sequence>
<feature type="compositionally biased region" description="Polar residues" evidence="1">
    <location>
        <begin position="240"/>
        <end position="254"/>
    </location>
</feature>
<dbReference type="AlphaFoldDB" id="A0A4S4KVM2"/>
<reference evidence="3 4" key="1">
    <citation type="submission" date="2019-02" db="EMBL/GenBank/DDBJ databases">
        <title>Genome sequencing of the rare red list fungi Phlebia centrifuga.</title>
        <authorList>
            <person name="Buettner E."/>
            <person name="Kellner H."/>
        </authorList>
    </citation>
    <scope>NUCLEOTIDE SEQUENCE [LARGE SCALE GENOMIC DNA]</scope>
    <source>
        <strain evidence="3 4">DSM 108282</strain>
    </source>
</reference>
<evidence type="ECO:0000256" key="1">
    <source>
        <dbReference type="SAM" id="MobiDB-lite"/>
    </source>
</evidence>
<feature type="compositionally biased region" description="Polar residues" evidence="1">
    <location>
        <begin position="261"/>
        <end position="280"/>
    </location>
</feature>
<feature type="region of interest" description="Disordered" evidence="1">
    <location>
        <begin position="51"/>
        <end position="177"/>
    </location>
</feature>
<evidence type="ECO:0000313" key="3">
    <source>
        <dbReference type="EMBL" id="THH02856.1"/>
    </source>
</evidence>
<feature type="chain" id="PRO_5020528039" evidence="2">
    <location>
        <begin position="24"/>
        <end position="342"/>
    </location>
</feature>
<dbReference type="Proteomes" id="UP000309038">
    <property type="component" value="Unassembled WGS sequence"/>
</dbReference>
<keyword evidence="4" id="KW-1185">Reference proteome</keyword>
<feature type="signal peptide" evidence="2">
    <location>
        <begin position="1"/>
        <end position="23"/>
    </location>
</feature>
<feature type="region of interest" description="Disordered" evidence="1">
    <location>
        <begin position="210"/>
        <end position="342"/>
    </location>
</feature>
<dbReference type="EMBL" id="SGPJ01000001">
    <property type="protein sequence ID" value="THH02856.1"/>
    <property type="molecule type" value="Genomic_DNA"/>
</dbReference>
<accession>A0A4S4KVM2</accession>
<keyword evidence="2" id="KW-0732">Signal</keyword>
<gene>
    <name evidence="3" type="ORF">EW026_g100</name>
</gene>